<dbReference type="PANTHER" id="PTHR23048:SF57">
    <property type="entry name" value="TROPONIN C2, FAST SKELETAL TYPE"/>
    <property type="match status" value="1"/>
</dbReference>
<proteinExistence type="inferred from homology"/>
<dbReference type="GO" id="GO:0005509">
    <property type="term" value="F:calcium ion binding"/>
    <property type="evidence" value="ECO:0007669"/>
    <property type="project" value="InterPro"/>
</dbReference>
<protein>
    <recommendedName>
        <fullName evidence="6">Troponin C, skeletal muscle</fullName>
    </recommendedName>
</protein>
<feature type="domain" description="EF-hand" evidence="7">
    <location>
        <begin position="51"/>
        <end position="86"/>
    </location>
</feature>
<evidence type="ECO:0000313" key="8">
    <source>
        <dbReference type="EMBL" id="CAD9463026.1"/>
    </source>
</evidence>
<feature type="domain" description="EF-hand" evidence="7">
    <location>
        <begin position="222"/>
        <end position="257"/>
    </location>
</feature>
<sequence>MPIADIDYREYFTPERVDELLQAFKKYDTEGTGALGEVQLHGMFKKLGKNLSRQQLREVLKEVDFNGSGVVEFEELCVLEIKMSRMRPRADLIDHRDYLDERTVQLLESHFVQQDPFGRGSIGLTELHRIIEIMGCKALQEEVEEIRAEVDKEDTGELEFGRLCAFWAVLTKQRKRINYREFLSAEQVATFRRMFEMFDTRGEQRISRSELDQLFRHLGLALKKQQLNTLLKDFDSDGSGDIDFEEFCVMMLRLKGLRRRRCINPETSSCRELYVQENFSIRELRQSGFGLEDFRKVGIPVGKIYAEGKVSALELRRAGYSAAELRRGGVGLNELRLCGFSLADLRNAGFSDLALVKANKALRYSLSAGDLSVLPQQRPAWRDGGAAGWGRAASSATGITPLPCPWQVPPRQMTPQIREHTDWRPRLSPGKQLLAVGAQVL</sequence>
<evidence type="ECO:0000256" key="5">
    <source>
        <dbReference type="ARBA" id="ARBA00038202"/>
    </source>
</evidence>
<evidence type="ECO:0000256" key="4">
    <source>
        <dbReference type="ARBA" id="ARBA00023179"/>
    </source>
</evidence>
<organism evidence="8">
    <name type="scientific">Alexandrium andersonii</name>
    <dbReference type="NCBI Taxonomy" id="327968"/>
    <lineage>
        <taxon>Eukaryota</taxon>
        <taxon>Sar</taxon>
        <taxon>Alveolata</taxon>
        <taxon>Dinophyceae</taxon>
        <taxon>Gonyaulacales</taxon>
        <taxon>Pyrocystaceae</taxon>
        <taxon>Alexandrium</taxon>
    </lineage>
</organism>
<keyword evidence="3" id="KW-0106">Calcium</keyword>
<dbReference type="SUPFAM" id="SSF47473">
    <property type="entry name" value="EF-hand"/>
    <property type="match status" value="2"/>
</dbReference>
<comment type="similarity">
    <text evidence="1">Belongs to the centrin family.</text>
</comment>
<dbReference type="InterPro" id="IPR011992">
    <property type="entry name" value="EF-hand-dom_pair"/>
</dbReference>
<evidence type="ECO:0000256" key="6">
    <source>
        <dbReference type="ARBA" id="ARBA00044117"/>
    </source>
</evidence>
<accession>A0A7S2GR34</accession>
<evidence type="ECO:0000259" key="7">
    <source>
        <dbReference type="PROSITE" id="PS50222"/>
    </source>
</evidence>
<comment type="similarity">
    <text evidence="5">Belongs to the troponin C family.</text>
</comment>
<dbReference type="InterPro" id="IPR018247">
    <property type="entry name" value="EF_Hand_1_Ca_BS"/>
</dbReference>
<feature type="domain" description="EF-hand" evidence="7">
    <location>
        <begin position="15"/>
        <end position="50"/>
    </location>
</feature>
<dbReference type="SMART" id="SM00054">
    <property type="entry name" value="EFh"/>
    <property type="match status" value="5"/>
</dbReference>
<dbReference type="InterPro" id="IPR050230">
    <property type="entry name" value="CALM/Myosin/TropC-like"/>
</dbReference>
<dbReference type="Pfam" id="PF13499">
    <property type="entry name" value="EF-hand_7"/>
    <property type="match status" value="2"/>
</dbReference>
<keyword evidence="2" id="KW-0677">Repeat</keyword>
<keyword evidence="4" id="KW-0514">Muscle protein</keyword>
<dbReference type="GO" id="GO:0016460">
    <property type="term" value="C:myosin II complex"/>
    <property type="evidence" value="ECO:0007669"/>
    <property type="project" value="TreeGrafter"/>
</dbReference>
<dbReference type="InterPro" id="IPR002048">
    <property type="entry name" value="EF_hand_dom"/>
</dbReference>
<evidence type="ECO:0000256" key="2">
    <source>
        <dbReference type="ARBA" id="ARBA00022737"/>
    </source>
</evidence>
<dbReference type="FunFam" id="1.10.238.10:FF:000178">
    <property type="entry name" value="Calmodulin-2 A"/>
    <property type="match status" value="2"/>
</dbReference>
<dbReference type="Gene3D" id="1.10.238.10">
    <property type="entry name" value="EF-hand"/>
    <property type="match status" value="3"/>
</dbReference>
<dbReference type="EMBL" id="HBGQ01059149">
    <property type="protein sequence ID" value="CAD9463026.1"/>
    <property type="molecule type" value="Transcribed_RNA"/>
</dbReference>
<name>A0A7S2GR34_9DINO</name>
<dbReference type="PROSITE" id="PS50222">
    <property type="entry name" value="EF_HAND_2"/>
    <property type="match status" value="4"/>
</dbReference>
<feature type="domain" description="EF-hand" evidence="7">
    <location>
        <begin position="186"/>
        <end position="221"/>
    </location>
</feature>
<evidence type="ECO:0000256" key="1">
    <source>
        <dbReference type="ARBA" id="ARBA00005253"/>
    </source>
</evidence>
<dbReference type="AlphaFoldDB" id="A0A7S2GR34"/>
<reference evidence="8" key="1">
    <citation type="submission" date="2021-01" db="EMBL/GenBank/DDBJ databases">
        <authorList>
            <person name="Corre E."/>
            <person name="Pelletier E."/>
            <person name="Niang G."/>
            <person name="Scheremetjew M."/>
            <person name="Finn R."/>
            <person name="Kale V."/>
            <person name="Holt S."/>
            <person name="Cochrane G."/>
            <person name="Meng A."/>
            <person name="Brown T."/>
            <person name="Cohen L."/>
        </authorList>
    </citation>
    <scope>NUCLEOTIDE SEQUENCE</scope>
    <source>
        <strain evidence="8">CCMP2222</strain>
    </source>
</reference>
<dbReference type="CDD" id="cd00051">
    <property type="entry name" value="EFh"/>
    <property type="match status" value="2"/>
</dbReference>
<dbReference type="PANTHER" id="PTHR23048">
    <property type="entry name" value="MYOSIN LIGHT CHAIN 1, 3"/>
    <property type="match status" value="1"/>
</dbReference>
<gene>
    <name evidence="8" type="ORF">AAND1436_LOCUS28605</name>
</gene>
<dbReference type="PROSITE" id="PS00018">
    <property type="entry name" value="EF_HAND_1"/>
    <property type="match status" value="2"/>
</dbReference>
<evidence type="ECO:0000256" key="3">
    <source>
        <dbReference type="ARBA" id="ARBA00022837"/>
    </source>
</evidence>